<evidence type="ECO:0000313" key="4">
    <source>
        <dbReference type="EMBL" id="AZQ62647.1"/>
    </source>
</evidence>
<feature type="domain" description="PPM-type phosphatase" evidence="3">
    <location>
        <begin position="491"/>
        <end position="689"/>
    </location>
</feature>
<keyword evidence="2" id="KW-1133">Transmembrane helix</keyword>
<dbReference type="InterPro" id="IPR001932">
    <property type="entry name" value="PPM-type_phosphatase-like_dom"/>
</dbReference>
<dbReference type="EMBL" id="CP034562">
    <property type="protein sequence ID" value="AZQ62647.1"/>
    <property type="molecule type" value="Genomic_DNA"/>
</dbReference>
<dbReference type="KEGG" id="fll:EI427_10480"/>
<name>A0A3S9P364_9BACT</name>
<evidence type="ECO:0000256" key="2">
    <source>
        <dbReference type="SAM" id="Phobius"/>
    </source>
</evidence>
<protein>
    <recommendedName>
        <fullName evidence="3">PPM-type phosphatase domain-containing protein</fullName>
    </recommendedName>
</protein>
<dbReference type="AlphaFoldDB" id="A0A3S9P364"/>
<evidence type="ECO:0000256" key="1">
    <source>
        <dbReference type="ARBA" id="ARBA00022801"/>
    </source>
</evidence>
<dbReference type="OrthoDB" id="973422at2"/>
<keyword evidence="5" id="KW-1185">Reference proteome</keyword>
<dbReference type="InterPro" id="IPR036457">
    <property type="entry name" value="PPM-type-like_dom_sf"/>
</dbReference>
<evidence type="ECO:0000259" key="3">
    <source>
        <dbReference type="Pfam" id="PF07228"/>
    </source>
</evidence>
<feature type="transmembrane region" description="Helical" evidence="2">
    <location>
        <begin position="316"/>
        <end position="334"/>
    </location>
</feature>
<dbReference type="PANTHER" id="PTHR43156">
    <property type="entry name" value="STAGE II SPORULATION PROTEIN E-RELATED"/>
    <property type="match status" value="1"/>
</dbReference>
<keyword evidence="2" id="KW-0472">Membrane</keyword>
<dbReference type="RefSeq" id="WP_126614357.1">
    <property type="nucleotide sequence ID" value="NZ_CP034562.1"/>
</dbReference>
<gene>
    <name evidence="4" type="ORF">EI427_10480</name>
</gene>
<dbReference type="Pfam" id="PF07228">
    <property type="entry name" value="SpoIIE"/>
    <property type="match status" value="1"/>
</dbReference>
<keyword evidence="1" id="KW-0378">Hydrolase</keyword>
<dbReference type="Proteomes" id="UP000267268">
    <property type="component" value="Chromosome 1"/>
</dbReference>
<evidence type="ECO:0000313" key="5">
    <source>
        <dbReference type="Proteomes" id="UP000267268"/>
    </source>
</evidence>
<sequence length="691" mass="79233">MFRKIQSSIFSYFFTIVIIALIVLVAGINSIITRFEKKSIDQYLKQITLTVSSFADKKLESKRKDVKELSGLFIDLGKSEVAKNIDKQLKIAKEITRADDILIIDSKQQTITNSFKKGQEIGLNLNDKAFESFKLSALIKNITNDKKEVFWGDIYAYPLSDNAPRIFLLSKIENSDKVIAYVFDPRKWELSRFIDANLEQSTDVLFVGSDGKLRSNSKQFELNPSAVLLRLSQQGYSKAELERAKKLNTIIGIQRVDKRIIDELDQFNRGVIDVASVNGVRSLAMIQPIRKDGLNWNLVVEYEKTQAIAGWSNVRIYINILLIIIGLFFIIAVVQGGRRLAKPIYALRKALEDLEERPKVFIASDYENTGITEEMLAKLESISSLVKGQHEKGVKVKEKLEKSEKKLVRKMDLLDQELDRTKGLVRDVNALEVVNNEVNQRVENTIKSIKRVLKVKLFDASVFSSSVENFFHMSSLKSDISSDFILSFERDSRLFFFLGDTNKHNTDAALYRMVINSLINDVVNVKKISSPDRILETLNRQILDMLKHDEFVFDYPVNLAVCVYDRQRQMIEFSSANQSIFIYRDTVLDEIKGDNIGIGGVNGEHQLKFENHYLPINRVKNCNLYMFSDGYINQTNRENIPFGQFRLKELLIDIQSEAIDNQKDYVQKTFIEWKGDENQQDDASILGLKLI</sequence>
<proteinExistence type="predicted"/>
<feature type="transmembrane region" description="Helical" evidence="2">
    <location>
        <begin position="12"/>
        <end position="32"/>
    </location>
</feature>
<dbReference type="PANTHER" id="PTHR43156:SF2">
    <property type="entry name" value="STAGE II SPORULATION PROTEIN E"/>
    <property type="match status" value="1"/>
</dbReference>
<keyword evidence="2" id="KW-0812">Transmembrane</keyword>
<accession>A0A3S9P364</accession>
<dbReference type="GO" id="GO:0016791">
    <property type="term" value="F:phosphatase activity"/>
    <property type="evidence" value="ECO:0007669"/>
    <property type="project" value="TreeGrafter"/>
</dbReference>
<dbReference type="InterPro" id="IPR052016">
    <property type="entry name" value="Bact_Sigma-Reg"/>
</dbReference>
<dbReference type="Gene3D" id="3.60.40.10">
    <property type="entry name" value="PPM-type phosphatase domain"/>
    <property type="match status" value="1"/>
</dbReference>
<organism evidence="4 5">
    <name type="scientific">Flammeovirga pectinis</name>
    <dbReference type="NCBI Taxonomy" id="2494373"/>
    <lineage>
        <taxon>Bacteria</taxon>
        <taxon>Pseudomonadati</taxon>
        <taxon>Bacteroidota</taxon>
        <taxon>Cytophagia</taxon>
        <taxon>Cytophagales</taxon>
        <taxon>Flammeovirgaceae</taxon>
        <taxon>Flammeovirga</taxon>
    </lineage>
</organism>
<reference evidence="4 5" key="1">
    <citation type="submission" date="2018-12" db="EMBL/GenBank/DDBJ databases">
        <title>Flammeovirga pectinis sp. nov., isolated from the gut of the Korean scallop, Patinopecten yessoensis.</title>
        <authorList>
            <person name="Bae J.-W."/>
            <person name="Jeong Y.-S."/>
            <person name="Kang W."/>
        </authorList>
    </citation>
    <scope>NUCLEOTIDE SEQUENCE [LARGE SCALE GENOMIC DNA]</scope>
    <source>
        <strain evidence="4 5">L12M1</strain>
    </source>
</reference>